<feature type="domain" description="Zn(2)-C6 fungal-type" evidence="2">
    <location>
        <begin position="19"/>
        <end position="46"/>
    </location>
</feature>
<name>A0A2J6T0Y7_9HELO</name>
<dbReference type="AlphaFoldDB" id="A0A2J6T0Y7"/>
<keyword evidence="1" id="KW-0539">Nucleus</keyword>
<reference evidence="3 4" key="1">
    <citation type="submission" date="2016-04" db="EMBL/GenBank/DDBJ databases">
        <title>A degradative enzymes factory behind the ericoid mycorrhizal symbiosis.</title>
        <authorList>
            <consortium name="DOE Joint Genome Institute"/>
            <person name="Martino E."/>
            <person name="Morin E."/>
            <person name="Grelet G."/>
            <person name="Kuo A."/>
            <person name="Kohler A."/>
            <person name="Daghino S."/>
            <person name="Barry K."/>
            <person name="Choi C."/>
            <person name="Cichocki N."/>
            <person name="Clum A."/>
            <person name="Copeland A."/>
            <person name="Hainaut M."/>
            <person name="Haridas S."/>
            <person name="Labutti K."/>
            <person name="Lindquist E."/>
            <person name="Lipzen A."/>
            <person name="Khouja H.-R."/>
            <person name="Murat C."/>
            <person name="Ohm R."/>
            <person name="Olson A."/>
            <person name="Spatafora J."/>
            <person name="Veneault-Fourrey C."/>
            <person name="Henrissat B."/>
            <person name="Grigoriev I."/>
            <person name="Martin F."/>
            <person name="Perotto S."/>
        </authorList>
    </citation>
    <scope>NUCLEOTIDE SEQUENCE [LARGE SCALE GENOMIC DNA]</scope>
    <source>
        <strain evidence="3 4">E</strain>
    </source>
</reference>
<dbReference type="InterPro" id="IPR036864">
    <property type="entry name" value="Zn2-C6_fun-type_DNA-bd_sf"/>
</dbReference>
<dbReference type="SUPFAM" id="SSF57701">
    <property type="entry name" value="Zn2/Cys6 DNA-binding domain"/>
    <property type="match status" value="1"/>
</dbReference>
<dbReference type="Proteomes" id="UP000235371">
    <property type="component" value="Unassembled WGS sequence"/>
</dbReference>
<dbReference type="Pfam" id="PF00172">
    <property type="entry name" value="Zn_clus"/>
    <property type="match status" value="1"/>
</dbReference>
<dbReference type="EMBL" id="KZ613848">
    <property type="protein sequence ID" value="PMD56685.1"/>
    <property type="molecule type" value="Genomic_DNA"/>
</dbReference>
<keyword evidence="4" id="KW-1185">Reference proteome</keyword>
<dbReference type="Gene3D" id="4.10.240.10">
    <property type="entry name" value="Zn(2)-C6 fungal-type DNA-binding domain"/>
    <property type="match status" value="1"/>
</dbReference>
<evidence type="ECO:0000259" key="2">
    <source>
        <dbReference type="Pfam" id="PF00172"/>
    </source>
</evidence>
<evidence type="ECO:0000313" key="3">
    <source>
        <dbReference type="EMBL" id="PMD56685.1"/>
    </source>
</evidence>
<evidence type="ECO:0000313" key="4">
    <source>
        <dbReference type="Proteomes" id="UP000235371"/>
    </source>
</evidence>
<accession>A0A2J6T0Y7</accession>
<dbReference type="OrthoDB" id="2441642at2759"/>
<proteinExistence type="predicted"/>
<sequence length="219" mass="24675">MPGEFDFITSMKILSSVFKAKTRCDQQRPYCSRCSSQNETCEYAAQPTSISAEKSIHDDDSPTQSTLTDVSITTMRERWLYPCLKQSPPRVTTLKGSIILLCRVFRTYPRMMSRMMQLPLVVHDAQMPRVKVPLPLARCFGLSQMWDGLADTGGFSDIVQTAIKAKMDGLFIEYRTYGPETLTVVFQVLLVYSIIMLFPVPHKSSSGLCDLSILASLHE</sequence>
<protein>
    <recommendedName>
        <fullName evidence="2">Zn(2)-C6 fungal-type domain-containing protein</fullName>
    </recommendedName>
</protein>
<dbReference type="InParanoid" id="A0A2J6T0Y7"/>
<dbReference type="GeneID" id="36591641"/>
<dbReference type="CDD" id="cd00067">
    <property type="entry name" value="GAL4"/>
    <property type="match status" value="1"/>
</dbReference>
<dbReference type="STRING" id="1095630.A0A2J6T0Y7"/>
<gene>
    <name evidence="3" type="ORF">K444DRAFT_633064</name>
</gene>
<evidence type="ECO:0000256" key="1">
    <source>
        <dbReference type="ARBA" id="ARBA00023242"/>
    </source>
</evidence>
<organism evidence="3 4">
    <name type="scientific">Hyaloscypha bicolor E</name>
    <dbReference type="NCBI Taxonomy" id="1095630"/>
    <lineage>
        <taxon>Eukaryota</taxon>
        <taxon>Fungi</taxon>
        <taxon>Dikarya</taxon>
        <taxon>Ascomycota</taxon>
        <taxon>Pezizomycotina</taxon>
        <taxon>Leotiomycetes</taxon>
        <taxon>Helotiales</taxon>
        <taxon>Hyaloscyphaceae</taxon>
        <taxon>Hyaloscypha</taxon>
        <taxon>Hyaloscypha bicolor</taxon>
    </lineage>
</organism>
<dbReference type="RefSeq" id="XP_024733589.1">
    <property type="nucleotide sequence ID" value="XM_024883564.1"/>
</dbReference>
<dbReference type="GO" id="GO:0000981">
    <property type="term" value="F:DNA-binding transcription factor activity, RNA polymerase II-specific"/>
    <property type="evidence" value="ECO:0007669"/>
    <property type="project" value="InterPro"/>
</dbReference>
<dbReference type="InterPro" id="IPR001138">
    <property type="entry name" value="Zn2Cys6_DnaBD"/>
</dbReference>
<dbReference type="GO" id="GO:0008270">
    <property type="term" value="F:zinc ion binding"/>
    <property type="evidence" value="ECO:0007669"/>
    <property type="project" value="InterPro"/>
</dbReference>